<evidence type="ECO:0000313" key="7">
    <source>
        <dbReference type="EMBL" id="MEQ7847007.1"/>
    </source>
</evidence>
<evidence type="ECO:0000259" key="6">
    <source>
        <dbReference type="PROSITE" id="PS51635"/>
    </source>
</evidence>
<reference evidence="7 8" key="1">
    <citation type="submission" date="2024-02" db="EMBL/GenBank/DDBJ databases">
        <title>Full genome sequence of Nocardioides kribbensis.</title>
        <authorList>
            <person name="Poletto B.L."/>
            <person name="Silva G."/>
            <person name="Galante D."/>
            <person name="Campos K.R."/>
            <person name="Santos M.B.N."/>
            <person name="Sacchi C.T."/>
        </authorList>
    </citation>
    <scope>NUCLEOTIDE SEQUENCE [LARGE SCALE GENOMIC DNA]</scope>
    <source>
        <strain evidence="7 8">O4R</strain>
    </source>
</reference>
<dbReference type="Gene3D" id="3.40.1090.10">
    <property type="entry name" value="Cytosolic phospholipase A2 catalytic domain"/>
    <property type="match status" value="2"/>
</dbReference>
<gene>
    <name evidence="7" type="ORF">V6R90_06920</name>
</gene>
<feature type="compositionally biased region" description="Low complexity" evidence="5">
    <location>
        <begin position="271"/>
        <end position="295"/>
    </location>
</feature>
<feature type="domain" description="PNPLA" evidence="6">
    <location>
        <begin position="10"/>
        <end position="186"/>
    </location>
</feature>
<organism evidence="7 8">
    <name type="scientific">Nocardioides kribbensis</name>
    <dbReference type="NCBI Taxonomy" id="305517"/>
    <lineage>
        <taxon>Bacteria</taxon>
        <taxon>Bacillati</taxon>
        <taxon>Actinomycetota</taxon>
        <taxon>Actinomycetes</taxon>
        <taxon>Propionibacteriales</taxon>
        <taxon>Nocardioidaceae</taxon>
        <taxon>Nocardioides</taxon>
    </lineage>
</organism>
<proteinExistence type="predicted"/>
<evidence type="ECO:0000256" key="4">
    <source>
        <dbReference type="PROSITE-ProRule" id="PRU01161"/>
    </source>
</evidence>
<dbReference type="PROSITE" id="PS51635">
    <property type="entry name" value="PNPLA"/>
    <property type="match status" value="1"/>
</dbReference>
<feature type="active site" description="Proton acceptor" evidence="4">
    <location>
        <position position="173"/>
    </location>
</feature>
<dbReference type="Pfam" id="PF01734">
    <property type="entry name" value="Patatin"/>
    <property type="match status" value="1"/>
</dbReference>
<feature type="active site" description="Nucleophile" evidence="4">
    <location>
        <position position="43"/>
    </location>
</feature>
<evidence type="ECO:0000256" key="5">
    <source>
        <dbReference type="SAM" id="MobiDB-lite"/>
    </source>
</evidence>
<protein>
    <submittedName>
        <fullName evidence="7">Patatin-like phospholipase family protein</fullName>
    </submittedName>
</protein>
<name>A0ABV1NWX3_9ACTN</name>
<dbReference type="RefSeq" id="WP_349804214.1">
    <property type="nucleotide sequence ID" value="NZ_JBEGDP010000005.1"/>
</dbReference>
<keyword evidence="3 4" id="KW-0443">Lipid metabolism</keyword>
<keyword evidence="2 4" id="KW-0442">Lipid degradation</keyword>
<evidence type="ECO:0000313" key="8">
    <source>
        <dbReference type="Proteomes" id="UP001482520"/>
    </source>
</evidence>
<evidence type="ECO:0000256" key="1">
    <source>
        <dbReference type="ARBA" id="ARBA00022801"/>
    </source>
</evidence>
<dbReference type="SUPFAM" id="SSF52151">
    <property type="entry name" value="FabD/lysophospholipase-like"/>
    <property type="match status" value="1"/>
</dbReference>
<dbReference type="InterPro" id="IPR050301">
    <property type="entry name" value="NTE"/>
</dbReference>
<dbReference type="PANTHER" id="PTHR14226">
    <property type="entry name" value="NEUROPATHY TARGET ESTERASE/SWISS CHEESE D.MELANOGASTER"/>
    <property type="match status" value="1"/>
</dbReference>
<dbReference type="PANTHER" id="PTHR14226:SF29">
    <property type="entry name" value="NEUROPATHY TARGET ESTERASE SWS"/>
    <property type="match status" value="1"/>
</dbReference>
<sequence>MATTRHRDVLVLSGGASRGAVQVGMVQALLESGVRPAAYVGTSVGALNATFLGSHDGPDAGEQLARRWRGIDTREVFAVSHGTRRGHLARHPAPLCAADGVARLVRRWAPYVRLEDLPVPVRVVTTRLDSGVAVYHDRGDLLDVLLASTALPGVFDPVRLADPTSGWQVPHVDGGLADLVPVAGARALAPTRVWVLDATVPTRIERVRSPLDALLAGLAESLRVRPAVDLGDVEVHHLTAPDLGVRMHDFRRTEEHIALGRASVAAALAGPADQGGPVAVPAAEAPVTGPAAPVAPQRPEPSVAA</sequence>
<comment type="caution">
    <text evidence="7">The sequence shown here is derived from an EMBL/GenBank/DDBJ whole genome shotgun (WGS) entry which is preliminary data.</text>
</comment>
<dbReference type="Proteomes" id="UP001482520">
    <property type="component" value="Unassembled WGS sequence"/>
</dbReference>
<keyword evidence="8" id="KW-1185">Reference proteome</keyword>
<accession>A0ABV1NWX3</accession>
<evidence type="ECO:0000256" key="2">
    <source>
        <dbReference type="ARBA" id="ARBA00022963"/>
    </source>
</evidence>
<feature type="short sequence motif" description="DGA/G" evidence="4">
    <location>
        <begin position="173"/>
        <end position="175"/>
    </location>
</feature>
<dbReference type="InterPro" id="IPR016035">
    <property type="entry name" value="Acyl_Trfase/lysoPLipase"/>
</dbReference>
<keyword evidence="1 4" id="KW-0378">Hydrolase</keyword>
<feature type="region of interest" description="Disordered" evidence="5">
    <location>
        <begin position="271"/>
        <end position="305"/>
    </location>
</feature>
<dbReference type="InterPro" id="IPR002641">
    <property type="entry name" value="PNPLA_dom"/>
</dbReference>
<evidence type="ECO:0000256" key="3">
    <source>
        <dbReference type="ARBA" id="ARBA00023098"/>
    </source>
</evidence>
<feature type="short sequence motif" description="GXSXG" evidence="4">
    <location>
        <begin position="41"/>
        <end position="45"/>
    </location>
</feature>
<dbReference type="EMBL" id="JBEGDP010000005">
    <property type="protein sequence ID" value="MEQ7847007.1"/>
    <property type="molecule type" value="Genomic_DNA"/>
</dbReference>
<comment type="caution">
    <text evidence="4">Lacks conserved residue(s) required for the propagation of feature annotation.</text>
</comment>